<dbReference type="Proteomes" id="UP000252355">
    <property type="component" value="Unassembled WGS sequence"/>
</dbReference>
<evidence type="ECO:0000256" key="1">
    <source>
        <dbReference type="SAM" id="MobiDB-lite"/>
    </source>
</evidence>
<comment type="caution">
    <text evidence="2">The sequence shown here is derived from an EMBL/GenBank/DDBJ whole genome shotgun (WGS) entry which is preliminary data.</text>
</comment>
<feature type="region of interest" description="Disordered" evidence="1">
    <location>
        <begin position="68"/>
        <end position="236"/>
    </location>
</feature>
<evidence type="ECO:0000313" key="2">
    <source>
        <dbReference type="EMBL" id="RCK80972.1"/>
    </source>
</evidence>
<accession>A0A367ZUD1</accession>
<organism evidence="2 3">
    <name type="scientific">Candidatus Ozemobacter sibiricus</name>
    <dbReference type="NCBI Taxonomy" id="2268124"/>
    <lineage>
        <taxon>Bacteria</taxon>
        <taxon>Candidatus Ozemobacteria</taxon>
        <taxon>Candidatus Ozemobacterales</taxon>
        <taxon>Candidatus Ozemobacteraceae</taxon>
        <taxon>Candidatus Ozemobacter</taxon>
    </lineage>
</organism>
<evidence type="ECO:0008006" key="4">
    <source>
        <dbReference type="Google" id="ProtNLM"/>
    </source>
</evidence>
<protein>
    <recommendedName>
        <fullName evidence="4">Transporter</fullName>
    </recommendedName>
</protein>
<feature type="compositionally biased region" description="Pro residues" evidence="1">
    <location>
        <begin position="198"/>
        <end position="208"/>
    </location>
</feature>
<name>A0A367ZUD1_9BACT</name>
<gene>
    <name evidence="2" type="ORF">OZSIB_2349</name>
</gene>
<feature type="compositionally biased region" description="Pro residues" evidence="1">
    <location>
        <begin position="124"/>
        <end position="147"/>
    </location>
</feature>
<feature type="compositionally biased region" description="Low complexity" evidence="1">
    <location>
        <begin position="148"/>
        <end position="174"/>
    </location>
</feature>
<reference evidence="2 3" key="1">
    <citation type="submission" date="2018-05" db="EMBL/GenBank/DDBJ databases">
        <title>A metagenomic window into the 2 km-deep terrestrial subsurface aquifer revealed taxonomically and functionally diverse microbial community comprising novel uncultured bacterial lineages.</title>
        <authorList>
            <person name="Kadnikov V.V."/>
            <person name="Mardanov A.V."/>
            <person name="Beletsky A.V."/>
            <person name="Banks D."/>
            <person name="Pimenov N.V."/>
            <person name="Frank Y.A."/>
            <person name="Karnachuk O.V."/>
            <person name="Ravin N.V."/>
        </authorList>
    </citation>
    <scope>NUCLEOTIDE SEQUENCE [LARGE SCALE GENOMIC DNA]</scope>
    <source>
        <strain evidence="2">BY5</strain>
    </source>
</reference>
<dbReference type="EMBL" id="QOQW01000003">
    <property type="protein sequence ID" value="RCK80972.1"/>
    <property type="molecule type" value="Genomic_DNA"/>
</dbReference>
<feature type="compositionally biased region" description="Basic residues" evidence="1">
    <location>
        <begin position="175"/>
        <end position="186"/>
    </location>
</feature>
<feature type="compositionally biased region" description="Low complexity" evidence="1">
    <location>
        <begin position="82"/>
        <end position="96"/>
    </location>
</feature>
<proteinExistence type="predicted"/>
<sequence>MKNKLLIFGLAACSAFLTTGWTRDYLQSGTQAQLRSSGFSDGFIARASKRTADPYRISAEGTTIYAQQDALPAPPPDGGSGDSSSNGGAGGSSSDPILPPVPASGDPGTPSPAGNGGDGGALPPLAPPPLPSPPAVQPTAEAPPSPAAAPAKNGKSSAKAKSAAKSSGGTSAKKSTSKKASGKKRSSAPIVSSGGYPPALPSFPPPYGAAPTYGGGQEIYSQDPLQLPPVSSLPEPSRVTLPPITRDAMMTAPLGEAVSRVLAANFMGLTGLLVTTSADVSREGSFKCGFHSSWFTLDRVYDRVLASGESGDLLEIPLFFNYAVTNDLEFAVSLPILNYTIKSRILWSKDFRESGTGDAKLAFKYRVFDNPQYQMRGAFGLGFKFPTGSDQKGLGTGKTDFEVYTAFSKNFERLIGHLNLGYVMTGDPNTQFYPDGLADIFYYNIGLEYPHNHNVTVMTEVNGQDWGAEGLRIDVTPGLRYTPTENFAFEVGVPIAVTNDQRYGYNYRLVFGVTAFFK</sequence>
<evidence type="ECO:0000313" key="3">
    <source>
        <dbReference type="Proteomes" id="UP000252355"/>
    </source>
</evidence>
<dbReference type="AlphaFoldDB" id="A0A367ZUD1"/>